<feature type="binding site" evidence="4">
    <location>
        <position position="56"/>
    </location>
    <ligand>
        <name>S-methyl-5'-thioadenosine</name>
        <dbReference type="ChEBI" id="CHEBI:17509"/>
    </ligand>
</feature>
<dbReference type="InterPro" id="IPR030374">
    <property type="entry name" value="PABS"/>
</dbReference>
<keyword evidence="4" id="KW-1133">Transmembrane helix</keyword>
<feature type="domain" description="PABS" evidence="6">
    <location>
        <begin position="32"/>
        <end position="268"/>
    </location>
</feature>
<dbReference type="HAMAP" id="MF_00198">
    <property type="entry name" value="Spermidine_synth"/>
    <property type="match status" value="1"/>
</dbReference>
<name>A0A2V2YKZ0_9BACL</name>
<organism evidence="7 8">
    <name type="scientific">Paenibacillus cellulosilyticus</name>
    <dbReference type="NCBI Taxonomy" id="375489"/>
    <lineage>
        <taxon>Bacteria</taxon>
        <taxon>Bacillati</taxon>
        <taxon>Bacillota</taxon>
        <taxon>Bacilli</taxon>
        <taxon>Bacillales</taxon>
        <taxon>Paenibacillaceae</taxon>
        <taxon>Paenibacillus</taxon>
    </lineage>
</organism>
<evidence type="ECO:0000259" key="6">
    <source>
        <dbReference type="PROSITE" id="PS51006"/>
    </source>
</evidence>
<protein>
    <recommendedName>
        <fullName evidence="4">Polyamine aminopropyltransferase</fullName>
    </recommendedName>
    <alternativeName>
        <fullName evidence="4">Putrescine aminopropyltransferase</fullName>
        <shortName evidence="4">PAPT</shortName>
    </alternativeName>
    <alternativeName>
        <fullName evidence="4">Spermidine synthase</fullName>
        <shortName evidence="4">SPDS</shortName>
        <shortName evidence="4">SPDSY</shortName>
        <ecNumber evidence="4">2.5.1.16</ecNumber>
    </alternativeName>
</protein>
<dbReference type="InterPro" id="IPR029063">
    <property type="entry name" value="SAM-dependent_MTases_sf"/>
</dbReference>
<comment type="function">
    <text evidence="4">Catalyzes the irreversible transfer of a propylamine group from the amino donor S-adenosylmethioninamine (decarboxy-AdoMet) to putrescine (1,4-diaminobutane) to yield spermidine.</text>
</comment>
<evidence type="ECO:0000256" key="2">
    <source>
        <dbReference type="ARBA" id="ARBA00022679"/>
    </source>
</evidence>
<comment type="caution">
    <text evidence="4">Lacks the conserved Asp active site.</text>
</comment>
<evidence type="ECO:0000256" key="3">
    <source>
        <dbReference type="ARBA" id="ARBA00023115"/>
    </source>
</evidence>
<dbReference type="PROSITE" id="PS51006">
    <property type="entry name" value="PABS_2"/>
    <property type="match status" value="1"/>
</dbReference>
<gene>
    <name evidence="4" type="primary">speE</name>
    <name evidence="7" type="ORF">DFQ01_13365</name>
</gene>
<dbReference type="EMBL" id="QGTQ01000033">
    <property type="protein sequence ID" value="PWV94278.1"/>
    <property type="molecule type" value="Genomic_DNA"/>
</dbReference>
<keyword evidence="8" id="KW-1185">Reference proteome</keyword>
<dbReference type="GO" id="GO:0005886">
    <property type="term" value="C:plasma membrane"/>
    <property type="evidence" value="ECO:0007669"/>
    <property type="project" value="UniProtKB-SubCell"/>
</dbReference>
<keyword evidence="2 4" id="KW-0808">Transferase</keyword>
<comment type="caution">
    <text evidence="4 5">Lacks conserved residue(s) required for the propagation of feature annotation.</text>
</comment>
<comment type="similarity">
    <text evidence="1 4">Belongs to the spermidine/spermine synthase family.</text>
</comment>
<keyword evidence="4" id="KW-0472">Membrane</keyword>
<dbReference type="Proteomes" id="UP000246635">
    <property type="component" value="Unassembled WGS sequence"/>
</dbReference>
<comment type="subunit">
    <text evidence="4">Homodimer or homotetramer.</text>
</comment>
<keyword evidence="3 4" id="KW-0620">Polyamine biosynthesis</keyword>
<keyword evidence="4" id="KW-0963">Cytoplasm</keyword>
<evidence type="ECO:0000256" key="5">
    <source>
        <dbReference type="PROSITE-ProRule" id="PRU00354"/>
    </source>
</evidence>
<dbReference type="CDD" id="cd02440">
    <property type="entry name" value="AdoMet_MTases"/>
    <property type="match status" value="1"/>
</dbReference>
<keyword evidence="4" id="KW-0745">Spermidine biosynthesis</keyword>
<proteinExistence type="inferred from homology"/>
<dbReference type="GO" id="GO:0010487">
    <property type="term" value="F:thermospermine synthase activity"/>
    <property type="evidence" value="ECO:0007669"/>
    <property type="project" value="UniProtKB-ARBA"/>
</dbReference>
<comment type="catalytic activity">
    <reaction evidence="4">
        <text>S-adenosyl 3-(methylsulfanyl)propylamine + putrescine = S-methyl-5'-thioadenosine + spermidine + H(+)</text>
        <dbReference type="Rhea" id="RHEA:12721"/>
        <dbReference type="ChEBI" id="CHEBI:15378"/>
        <dbReference type="ChEBI" id="CHEBI:17509"/>
        <dbReference type="ChEBI" id="CHEBI:57443"/>
        <dbReference type="ChEBI" id="CHEBI:57834"/>
        <dbReference type="ChEBI" id="CHEBI:326268"/>
        <dbReference type="EC" id="2.5.1.16"/>
    </reaction>
</comment>
<dbReference type="AlphaFoldDB" id="A0A2V2YKZ0"/>
<dbReference type="RefSeq" id="WP_174812538.1">
    <property type="nucleotide sequence ID" value="NZ_CP054612.1"/>
</dbReference>
<evidence type="ECO:0000313" key="8">
    <source>
        <dbReference type="Proteomes" id="UP000246635"/>
    </source>
</evidence>
<dbReference type="Gene3D" id="3.40.50.150">
    <property type="entry name" value="Vaccinia Virus protein VP39"/>
    <property type="match status" value="1"/>
</dbReference>
<evidence type="ECO:0000313" key="7">
    <source>
        <dbReference type="EMBL" id="PWV94278.1"/>
    </source>
</evidence>
<feature type="binding site" evidence="4">
    <location>
        <begin position="165"/>
        <end position="166"/>
    </location>
    <ligand>
        <name>S-methyl-5'-thioadenosine</name>
        <dbReference type="ChEBI" id="CHEBI:17509"/>
    </ligand>
</feature>
<dbReference type="GO" id="GO:0008295">
    <property type="term" value="P:spermidine biosynthetic process"/>
    <property type="evidence" value="ECO:0007669"/>
    <property type="project" value="UniProtKB-UniRule"/>
</dbReference>
<reference evidence="7 8" key="1">
    <citation type="submission" date="2018-05" db="EMBL/GenBank/DDBJ databases">
        <title>Genomic Encyclopedia of Type Strains, Phase III (KMG-III): the genomes of soil and plant-associated and newly described type strains.</title>
        <authorList>
            <person name="Whitman W."/>
        </authorList>
    </citation>
    <scope>NUCLEOTIDE SEQUENCE [LARGE SCALE GENOMIC DNA]</scope>
    <source>
        <strain evidence="7 8">CECT 5696</strain>
    </source>
</reference>
<dbReference type="EC" id="2.5.1.16" evidence="4"/>
<dbReference type="UniPathway" id="UPA00248">
    <property type="reaction ID" value="UER00314"/>
</dbReference>
<feature type="transmembrane region" description="Helical" evidence="4">
    <location>
        <begin position="6"/>
        <end position="26"/>
    </location>
</feature>
<dbReference type="InterPro" id="IPR001045">
    <property type="entry name" value="Spermi_synthase"/>
</dbReference>
<dbReference type="PANTHER" id="PTHR43317:SF1">
    <property type="entry name" value="THERMOSPERMINE SYNTHASE ACAULIS5"/>
    <property type="match status" value="1"/>
</dbReference>
<dbReference type="GO" id="GO:0004766">
    <property type="term" value="F:spermidine synthase activity"/>
    <property type="evidence" value="ECO:0007669"/>
    <property type="project" value="UniProtKB-UniRule"/>
</dbReference>
<comment type="subcellular location">
    <subcellularLocation>
        <location evidence="4">Cell membrane</location>
        <topology evidence="4">Single-pass membrane protein</topology>
    </subcellularLocation>
</comment>
<evidence type="ECO:0000256" key="4">
    <source>
        <dbReference type="HAMAP-Rule" id="MF_00198"/>
    </source>
</evidence>
<dbReference type="PANTHER" id="PTHR43317">
    <property type="entry name" value="THERMOSPERMINE SYNTHASE ACAULIS5"/>
    <property type="match status" value="1"/>
</dbReference>
<comment type="pathway">
    <text evidence="4">Amine and polyamine biosynthesis; spermidine biosynthesis; spermidine from putrescine: step 1/1.</text>
</comment>
<keyword evidence="4" id="KW-0812">Transmembrane</keyword>
<feature type="binding site" evidence="4">
    <location>
        <position position="131"/>
    </location>
    <ligand>
        <name>S-methyl-5'-thioadenosine</name>
        <dbReference type="ChEBI" id="CHEBI:17509"/>
    </ligand>
</feature>
<sequence length="325" mass="36900">MYLFEFEIGLMTGLCVVAIIWRALYWRKQWMESYIRADEEPNGQYQVIMRKRSPHQKIAIAEHNGIYHLYAGGLRMLSTDESETQYAEALVHVPMAAAVNHEAVLIIGSGTGITAREVLRYEDVETITAVDLDPIIVDLGLNYEPFVNFTNGALHDLRVKNVLTDGRTYLEGCSDRWDVILINLPTPSSTAFELSKLYSVEFYRLLKSRLNPGGSLAIACPVVSLMPEYVAAVQATLRTAGFHVIPYHTNDTVEFAINGVVCLATLRPIRTDTIKPLIPLNYLSKEQLADMFMIPRYLRVDWDEDEVQTDRNTLLIDIVEHEFED</sequence>
<evidence type="ECO:0000256" key="1">
    <source>
        <dbReference type="ARBA" id="ARBA00007867"/>
    </source>
</evidence>
<accession>A0A2V2YKZ0</accession>
<dbReference type="Pfam" id="PF01564">
    <property type="entry name" value="Spermine_synth"/>
    <property type="match status" value="1"/>
</dbReference>
<comment type="caution">
    <text evidence="7">The sequence shown here is derived from an EMBL/GenBank/DDBJ whole genome shotgun (WGS) entry which is preliminary data.</text>
</comment>
<dbReference type="SUPFAM" id="SSF53335">
    <property type="entry name" value="S-adenosyl-L-methionine-dependent methyltransferases"/>
    <property type="match status" value="1"/>
</dbReference>